<dbReference type="SUPFAM" id="SSF48403">
    <property type="entry name" value="Ankyrin repeat"/>
    <property type="match status" value="1"/>
</dbReference>
<sequence>MACLSPDTKDNFTLFRLLLNKNASLIHQNNLGQRALDIAIKQNNSAALTTLLLFARSENLDIHKIMSATSLKKVVKWSRENLPEVVGYLISTKPEQFSAKLPLVSTLFSPIEKEKRSYSNSLSERLGT</sequence>
<dbReference type="Gene3D" id="1.25.40.20">
    <property type="entry name" value="Ankyrin repeat-containing domain"/>
    <property type="match status" value="1"/>
</dbReference>
<dbReference type="Proteomes" id="UP000254968">
    <property type="component" value="Unassembled WGS sequence"/>
</dbReference>
<protein>
    <recommendedName>
        <fullName evidence="3">Ankyrin repeats (3 copies)</fullName>
    </recommendedName>
</protein>
<gene>
    <name evidence="1" type="ORF">NCTC13315_00479</name>
</gene>
<dbReference type="RefSeq" id="WP_160149826.1">
    <property type="nucleotide sequence ID" value="NZ_CAAAHO010000006.1"/>
</dbReference>
<dbReference type="EMBL" id="UGNV01000001">
    <property type="protein sequence ID" value="STX27957.1"/>
    <property type="molecule type" value="Genomic_DNA"/>
</dbReference>
<proteinExistence type="predicted"/>
<organism evidence="1 2">
    <name type="scientific">Legionella beliardensis</name>
    <dbReference type="NCBI Taxonomy" id="91822"/>
    <lineage>
        <taxon>Bacteria</taxon>
        <taxon>Pseudomonadati</taxon>
        <taxon>Pseudomonadota</taxon>
        <taxon>Gammaproteobacteria</taxon>
        <taxon>Legionellales</taxon>
        <taxon>Legionellaceae</taxon>
        <taxon>Legionella</taxon>
    </lineage>
</organism>
<dbReference type="InterPro" id="IPR036770">
    <property type="entry name" value="Ankyrin_rpt-contain_sf"/>
</dbReference>
<accession>A0A378HYH9</accession>
<dbReference type="AlphaFoldDB" id="A0A378HYH9"/>
<reference evidence="1 2" key="1">
    <citation type="submission" date="2018-06" db="EMBL/GenBank/DDBJ databases">
        <authorList>
            <consortium name="Pathogen Informatics"/>
            <person name="Doyle S."/>
        </authorList>
    </citation>
    <scope>NUCLEOTIDE SEQUENCE [LARGE SCALE GENOMIC DNA]</scope>
    <source>
        <strain evidence="1 2">NCTC13315</strain>
    </source>
</reference>
<evidence type="ECO:0000313" key="1">
    <source>
        <dbReference type="EMBL" id="STX27957.1"/>
    </source>
</evidence>
<keyword evidence="2" id="KW-1185">Reference proteome</keyword>
<evidence type="ECO:0000313" key="2">
    <source>
        <dbReference type="Proteomes" id="UP000254968"/>
    </source>
</evidence>
<name>A0A378HYH9_9GAMM</name>
<evidence type="ECO:0008006" key="3">
    <source>
        <dbReference type="Google" id="ProtNLM"/>
    </source>
</evidence>